<dbReference type="Gene3D" id="3.90.79.10">
    <property type="entry name" value="Nucleoside Triphosphate Pyrophosphohydrolase"/>
    <property type="match status" value="1"/>
</dbReference>
<evidence type="ECO:0000313" key="5">
    <source>
        <dbReference type="Proteomes" id="UP000186795"/>
    </source>
</evidence>
<evidence type="ECO:0000256" key="2">
    <source>
        <dbReference type="RuleBase" id="RU003476"/>
    </source>
</evidence>
<dbReference type="AlphaFoldDB" id="A0A1N7KZ92"/>
<keyword evidence="1 2" id="KW-0378">Hydrolase</keyword>
<dbReference type="InterPro" id="IPR020476">
    <property type="entry name" value="Nudix_hydrolase"/>
</dbReference>
<dbReference type="GO" id="GO:0006754">
    <property type="term" value="P:ATP biosynthetic process"/>
    <property type="evidence" value="ECO:0007669"/>
    <property type="project" value="TreeGrafter"/>
</dbReference>
<organism evidence="4 5">
    <name type="scientific">Kroppenstedtia eburnea</name>
    <dbReference type="NCBI Taxonomy" id="714067"/>
    <lineage>
        <taxon>Bacteria</taxon>
        <taxon>Bacillati</taxon>
        <taxon>Bacillota</taxon>
        <taxon>Bacilli</taxon>
        <taxon>Bacillales</taxon>
        <taxon>Thermoactinomycetaceae</taxon>
        <taxon>Kroppenstedtia</taxon>
    </lineage>
</organism>
<dbReference type="PROSITE" id="PS00893">
    <property type="entry name" value="NUDIX_BOX"/>
    <property type="match status" value="1"/>
</dbReference>
<dbReference type="InterPro" id="IPR051325">
    <property type="entry name" value="Nudix_hydrolase_domain"/>
</dbReference>
<dbReference type="PANTHER" id="PTHR21340:SF0">
    <property type="entry name" value="BIS(5'-NUCLEOSYL)-TETRAPHOSPHATASE [ASYMMETRICAL]"/>
    <property type="match status" value="1"/>
</dbReference>
<evidence type="ECO:0000313" key="4">
    <source>
        <dbReference type="EMBL" id="SIS66903.1"/>
    </source>
</evidence>
<evidence type="ECO:0000256" key="1">
    <source>
        <dbReference type="ARBA" id="ARBA00022801"/>
    </source>
</evidence>
<name>A0A1N7KZ92_9BACL</name>
<dbReference type="GO" id="GO:0006167">
    <property type="term" value="P:AMP biosynthetic process"/>
    <property type="evidence" value="ECO:0007669"/>
    <property type="project" value="TreeGrafter"/>
</dbReference>
<dbReference type="InterPro" id="IPR000086">
    <property type="entry name" value="NUDIX_hydrolase_dom"/>
</dbReference>
<accession>A0A1N7KZ92</accession>
<dbReference type="Pfam" id="PF00293">
    <property type="entry name" value="NUDIX"/>
    <property type="match status" value="1"/>
</dbReference>
<sequence length="149" mass="16830">MKEISAGGVVYKKEMGACSILMIEDRYSRWTLPKGKREPGETVEQTALREILEETGVEGEIEQPLETISYRYFHPDYGEVEKEVHYFLVKAGGGEILPQLSEITGVAWLSPQQAWEKQRTMGYENNLSVISKAFACLGIQVDQLEGDQQ</sequence>
<dbReference type="EMBL" id="FTOD01000003">
    <property type="protein sequence ID" value="SIS66903.1"/>
    <property type="molecule type" value="Genomic_DNA"/>
</dbReference>
<dbReference type="SUPFAM" id="SSF55811">
    <property type="entry name" value="Nudix"/>
    <property type="match status" value="1"/>
</dbReference>
<dbReference type="PANTHER" id="PTHR21340">
    <property type="entry name" value="DIADENOSINE 5,5-P1,P4-TETRAPHOSPHATE PYROPHOSPHOHYDROLASE MUTT"/>
    <property type="match status" value="1"/>
</dbReference>
<keyword evidence="5" id="KW-1185">Reference proteome</keyword>
<dbReference type="PRINTS" id="PR00502">
    <property type="entry name" value="NUDIXFAMILY"/>
</dbReference>
<dbReference type="InterPro" id="IPR020084">
    <property type="entry name" value="NUDIX_hydrolase_CS"/>
</dbReference>
<evidence type="ECO:0000259" key="3">
    <source>
        <dbReference type="PROSITE" id="PS51462"/>
    </source>
</evidence>
<feature type="domain" description="Nudix hydrolase" evidence="3">
    <location>
        <begin position="1"/>
        <end position="133"/>
    </location>
</feature>
<dbReference type="Proteomes" id="UP000186795">
    <property type="component" value="Unassembled WGS sequence"/>
</dbReference>
<dbReference type="CDD" id="cd03673">
    <property type="entry name" value="NUDIX_Ap6A_hydrolase"/>
    <property type="match status" value="1"/>
</dbReference>
<dbReference type="GO" id="GO:0004081">
    <property type="term" value="F:bis(5'-nucleosyl)-tetraphosphatase (asymmetrical) activity"/>
    <property type="evidence" value="ECO:0007669"/>
    <property type="project" value="TreeGrafter"/>
</dbReference>
<gene>
    <name evidence="4" type="ORF">SAMN05421790_103358</name>
</gene>
<comment type="similarity">
    <text evidence="2">Belongs to the Nudix hydrolase family.</text>
</comment>
<dbReference type="InterPro" id="IPR015797">
    <property type="entry name" value="NUDIX_hydrolase-like_dom_sf"/>
</dbReference>
<protein>
    <submittedName>
        <fullName evidence="4">Diadenosine hexaphosphate hydrolase (ATP-forming)</fullName>
    </submittedName>
</protein>
<proteinExistence type="inferred from homology"/>
<dbReference type="RefSeq" id="WP_040387301.1">
    <property type="nucleotide sequence ID" value="NZ_JBHTNW010000023.1"/>
</dbReference>
<reference evidence="5" key="1">
    <citation type="submission" date="2017-01" db="EMBL/GenBank/DDBJ databases">
        <authorList>
            <person name="Varghese N."/>
            <person name="Submissions S."/>
        </authorList>
    </citation>
    <scope>NUCLEOTIDE SEQUENCE [LARGE SCALE GENOMIC DNA]</scope>
    <source>
        <strain evidence="5">DSM 45196</strain>
    </source>
</reference>
<dbReference type="PROSITE" id="PS51462">
    <property type="entry name" value="NUDIX"/>
    <property type="match status" value="1"/>
</dbReference>